<feature type="transmembrane region" description="Helical" evidence="1">
    <location>
        <begin position="294"/>
        <end position="316"/>
    </location>
</feature>
<organism evidence="2 3">
    <name type="scientific">Plasmodium inui San Antonio 1</name>
    <dbReference type="NCBI Taxonomy" id="1237626"/>
    <lineage>
        <taxon>Eukaryota</taxon>
        <taxon>Sar</taxon>
        <taxon>Alveolata</taxon>
        <taxon>Apicomplexa</taxon>
        <taxon>Aconoidasida</taxon>
        <taxon>Haemosporida</taxon>
        <taxon>Plasmodiidae</taxon>
        <taxon>Plasmodium</taxon>
        <taxon>Plasmodium (Plasmodium)</taxon>
    </lineage>
</organism>
<protein>
    <submittedName>
        <fullName evidence="2">Uncharacterized protein</fullName>
    </submittedName>
</protein>
<evidence type="ECO:0000313" key="3">
    <source>
        <dbReference type="Proteomes" id="UP000030640"/>
    </source>
</evidence>
<dbReference type="GeneID" id="20037748"/>
<dbReference type="Proteomes" id="UP000030640">
    <property type="component" value="Unassembled WGS sequence"/>
</dbReference>
<feature type="transmembrane region" description="Helical" evidence="1">
    <location>
        <begin position="260"/>
        <end position="282"/>
    </location>
</feature>
<dbReference type="RefSeq" id="XP_008816295.1">
    <property type="nucleotide sequence ID" value="XM_008818073.1"/>
</dbReference>
<name>W7AE03_9APIC</name>
<reference evidence="2 3" key="1">
    <citation type="submission" date="2013-02" db="EMBL/GenBank/DDBJ databases">
        <title>The Genome Sequence of Plasmodium inui San Antonio 1.</title>
        <authorList>
            <consortium name="The Broad Institute Genome Sequencing Platform"/>
            <consortium name="The Broad Institute Genome Sequencing Center for Infectious Disease"/>
            <person name="Neafsey D."/>
            <person name="Cheeseman I."/>
            <person name="Volkman S."/>
            <person name="Adams J."/>
            <person name="Walker B."/>
            <person name="Young S.K."/>
            <person name="Zeng Q."/>
            <person name="Gargeya S."/>
            <person name="Fitzgerald M."/>
            <person name="Haas B."/>
            <person name="Abouelleil A."/>
            <person name="Alvarado L."/>
            <person name="Arachchi H.M."/>
            <person name="Berlin A.M."/>
            <person name="Chapman S.B."/>
            <person name="Dewar J."/>
            <person name="Goldberg J."/>
            <person name="Griggs A."/>
            <person name="Gujja S."/>
            <person name="Hansen M."/>
            <person name="Howarth C."/>
            <person name="Imamovic A."/>
            <person name="Larimer J."/>
            <person name="McCowan C."/>
            <person name="Murphy C."/>
            <person name="Neiman D."/>
            <person name="Pearson M."/>
            <person name="Priest M."/>
            <person name="Roberts A."/>
            <person name="Saif S."/>
            <person name="Shea T."/>
            <person name="Sisk P."/>
            <person name="Sykes S."/>
            <person name="Wortman J."/>
            <person name="Nusbaum C."/>
            <person name="Birren B."/>
        </authorList>
    </citation>
    <scope>NUCLEOTIDE SEQUENCE [LARGE SCALE GENOMIC DNA]</scope>
    <source>
        <strain evidence="2 3">San Antonio 1</strain>
    </source>
</reference>
<accession>W7AE03</accession>
<keyword evidence="1" id="KW-1133">Transmembrane helix</keyword>
<gene>
    <name evidence="2" type="ORF">C922_02474</name>
</gene>
<dbReference type="EMBL" id="KI965467">
    <property type="protein sequence ID" value="EUD67324.1"/>
    <property type="molecule type" value="Genomic_DNA"/>
</dbReference>
<keyword evidence="1" id="KW-0472">Membrane</keyword>
<keyword evidence="3" id="KW-1185">Reference proteome</keyword>
<proteinExistence type="predicted"/>
<evidence type="ECO:0000256" key="1">
    <source>
        <dbReference type="SAM" id="Phobius"/>
    </source>
</evidence>
<dbReference type="AlphaFoldDB" id="W7AE03"/>
<sequence>MLQNLLSKRDYKYILKNKGNINSSCKESLLEDFENRSITPTRNILDRHWQGHTIQELTNNEAIMCESSKAGLSGDRKPRNSFIHNIRNIHIVMITHNIDILQRILQRIRYIGQRVLTTRISIIIEYQRELGVAVQETLSMRNRTFRTKVKRQTKYLLNLKGEMGKIHTVHQQLKGRILGNIAILKIRNHQHAFTGIRTILLKQYHVVINSVCHPIPKSTAAEIIHTCRTILHGPASSLSYKAYNSVQRGKQHPHIRRSEYWLLGIEVYRLMLLLRMLVAYTLEVLPLLVGIPLIVVPSVSYGLFALGVIEYLYVLLKVSEYRQTFNGMSKLHFKDCI</sequence>
<keyword evidence="1" id="KW-0812">Transmembrane</keyword>
<dbReference type="VEuPathDB" id="PlasmoDB:C922_02474"/>
<evidence type="ECO:0000313" key="2">
    <source>
        <dbReference type="EMBL" id="EUD67324.1"/>
    </source>
</evidence>